<organism evidence="1 2">
    <name type="scientific">Chondrus crispus</name>
    <name type="common">Carrageen Irish moss</name>
    <name type="synonym">Polymorpha crispa</name>
    <dbReference type="NCBI Taxonomy" id="2769"/>
    <lineage>
        <taxon>Eukaryota</taxon>
        <taxon>Rhodophyta</taxon>
        <taxon>Florideophyceae</taxon>
        <taxon>Rhodymeniophycidae</taxon>
        <taxon>Gigartinales</taxon>
        <taxon>Gigartinaceae</taxon>
        <taxon>Chondrus</taxon>
    </lineage>
</organism>
<reference evidence="2" key="1">
    <citation type="journal article" date="2013" name="Proc. Natl. Acad. Sci. U.S.A.">
        <title>Genome structure and metabolic features in the red seaweed Chondrus crispus shed light on evolution of the Archaeplastida.</title>
        <authorList>
            <person name="Collen J."/>
            <person name="Porcel B."/>
            <person name="Carre W."/>
            <person name="Ball S.G."/>
            <person name="Chaparro C."/>
            <person name="Tonon T."/>
            <person name="Barbeyron T."/>
            <person name="Michel G."/>
            <person name="Noel B."/>
            <person name="Valentin K."/>
            <person name="Elias M."/>
            <person name="Artiguenave F."/>
            <person name="Arun A."/>
            <person name="Aury J.M."/>
            <person name="Barbosa-Neto J.F."/>
            <person name="Bothwell J.H."/>
            <person name="Bouget F.Y."/>
            <person name="Brillet L."/>
            <person name="Cabello-Hurtado F."/>
            <person name="Capella-Gutierrez S."/>
            <person name="Charrier B."/>
            <person name="Cladiere L."/>
            <person name="Cock J.M."/>
            <person name="Coelho S.M."/>
            <person name="Colleoni C."/>
            <person name="Czjzek M."/>
            <person name="Da Silva C."/>
            <person name="Delage L."/>
            <person name="Denoeud F."/>
            <person name="Deschamps P."/>
            <person name="Dittami S.M."/>
            <person name="Gabaldon T."/>
            <person name="Gachon C.M."/>
            <person name="Groisillier A."/>
            <person name="Herve C."/>
            <person name="Jabbari K."/>
            <person name="Katinka M."/>
            <person name="Kloareg B."/>
            <person name="Kowalczyk N."/>
            <person name="Labadie K."/>
            <person name="Leblanc C."/>
            <person name="Lopez P.J."/>
            <person name="McLachlan D.H."/>
            <person name="Meslet-Cladiere L."/>
            <person name="Moustafa A."/>
            <person name="Nehr Z."/>
            <person name="Nyvall Collen P."/>
            <person name="Panaud O."/>
            <person name="Partensky F."/>
            <person name="Poulain J."/>
            <person name="Rensing S.A."/>
            <person name="Rousvoal S."/>
            <person name="Samson G."/>
            <person name="Symeonidi A."/>
            <person name="Weissenbach J."/>
            <person name="Zambounis A."/>
            <person name="Wincker P."/>
            <person name="Boyen C."/>
        </authorList>
    </citation>
    <scope>NUCLEOTIDE SEQUENCE [LARGE SCALE GENOMIC DNA]</scope>
    <source>
        <strain evidence="2">cv. Stackhouse</strain>
    </source>
</reference>
<accession>R7QLE3</accession>
<dbReference type="RefSeq" id="XP_005718809.1">
    <property type="nucleotide sequence ID" value="XM_005718752.1"/>
</dbReference>
<protein>
    <submittedName>
        <fullName evidence="1">Uncharacterized protein</fullName>
    </submittedName>
</protein>
<dbReference type="Gramene" id="CDF38904">
    <property type="protein sequence ID" value="CDF38904"/>
    <property type="gene ID" value="CHC_T00006393001"/>
</dbReference>
<sequence length="143" mass="15440">MLNNAKAGRFSGCACMGKVRQGTCVLPIPLSISERCRHPPDVYNIDSATATSIATRAAVQVGLVRSIMLQTHVACIVTHNAACISGHGVIQPKGHVAEGNCGNWDNGTVVHCLQIKHVQVLGNDIRRVQQNSDFLHYDMSPLR</sequence>
<dbReference type="GeneID" id="17326523"/>
<gene>
    <name evidence="1" type="ORF">CHC_T00006393001</name>
</gene>
<name>R7QLE3_CHOCR</name>
<evidence type="ECO:0000313" key="1">
    <source>
        <dbReference type="EMBL" id="CDF38904.1"/>
    </source>
</evidence>
<keyword evidence="2" id="KW-1185">Reference proteome</keyword>
<dbReference type="AlphaFoldDB" id="R7QLE3"/>
<evidence type="ECO:0000313" key="2">
    <source>
        <dbReference type="Proteomes" id="UP000012073"/>
    </source>
</evidence>
<dbReference type="KEGG" id="ccp:CHC_T00006393001"/>
<proteinExistence type="predicted"/>
<dbReference type="EMBL" id="HG001975">
    <property type="protein sequence ID" value="CDF38904.1"/>
    <property type="molecule type" value="Genomic_DNA"/>
</dbReference>
<dbReference type="Proteomes" id="UP000012073">
    <property type="component" value="Unassembled WGS sequence"/>
</dbReference>